<dbReference type="InterPro" id="IPR005835">
    <property type="entry name" value="NTP_transferase_dom"/>
</dbReference>
<dbReference type="SUPFAM" id="SSF55957">
    <property type="entry name" value="Phosphoglucomutase, C-terminal domain"/>
    <property type="match status" value="1"/>
</dbReference>
<evidence type="ECO:0000259" key="5">
    <source>
        <dbReference type="Pfam" id="PF25087"/>
    </source>
</evidence>
<dbReference type="Gene3D" id="2.160.10.10">
    <property type="entry name" value="Hexapeptide repeat proteins"/>
    <property type="match status" value="2"/>
</dbReference>
<organism evidence="6 7">
    <name type="scientific">Papillibacter cinnamivorans DSM 12816</name>
    <dbReference type="NCBI Taxonomy" id="1122930"/>
    <lineage>
        <taxon>Bacteria</taxon>
        <taxon>Bacillati</taxon>
        <taxon>Bacillota</taxon>
        <taxon>Clostridia</taxon>
        <taxon>Eubacteriales</taxon>
        <taxon>Oscillospiraceae</taxon>
        <taxon>Papillibacter</taxon>
    </lineage>
</organism>
<feature type="domain" description="Nucleotidyl transferase" evidence="4">
    <location>
        <begin position="2"/>
        <end position="232"/>
    </location>
</feature>
<sequence length="779" mass="83983">MKAVILAGGEGSRLRPVSSNRPKPMVRLFDRPVMEHLIALLRRNGITEICATLQYMPRMIQDYFGDGERFGVKMTYFVEREPLGTAGSVKNCSAFLGGSDFLVISGDGVCDFDLKGCAAFHKSAGAEATVVLYRHEKPLEYGLVMTGRDGRIQRFIEKPSWGQVFTNMINTGIYILSPSVLKEIPEGVRYDFARDLFPSLLARKRRLFGALAEGYWCDIGDCEAYLGCAADLLAGKMRWEPEGEKTGTGIWSESGLPEGVTLLPPCYIGKNAAVGPGSLIGPYTIIGEGSCVGESALVQRTVLDGGRVLDRATLYGAVVCRGAVIGRGAVLNEGAVIGEDSRIGTDAVVSERVRIWPNKELGDGMRATSNLVTGSLKHAVLFGEEAAIRGEINVDLTPEICVLLGTAAGMRGRTAVAWSGGEGARLAAETLTAGICSAGSEALVSDAVFEAAGAYIGETHDTPLSVFVRGAGNTVEFKFFNTDGFPLDREEQRKIESVVSRGEVTRADAGHIGKKRQVIRTEGLYASAAAGHAQWGSGRAEGLTVSVPGKGGSDRALEAALRNLGCFVTEPRKGVPEFSAGADGFHPRAKDEEGRELDERKLLALLCLLEMQSGDREIAVAPDAPAVLESIGRTMGVVVYRQGRDGKKADELMKKQKYLRDGVFGIARLAVHLARAGEPLSSLSRQIPKFHTRAKEVALAKNPGSVMQELAESFVSEEKELFDGLRVHTHSGWVRVTPLYGRRGLRIVGESAEEEIAEELCADFERRIKKIDGVSLRKD</sequence>
<dbReference type="InterPro" id="IPR016055">
    <property type="entry name" value="A-D-PHexomutase_a/b/a-I/II/III"/>
</dbReference>
<protein>
    <submittedName>
        <fullName evidence="6">Mannose-1-phosphate guanylyltransferase / phosphomannomutase</fullName>
    </submittedName>
</protein>
<dbReference type="CDD" id="cd04181">
    <property type="entry name" value="NTP_transferase"/>
    <property type="match status" value="1"/>
</dbReference>
<dbReference type="GO" id="GO:0005975">
    <property type="term" value="P:carbohydrate metabolic process"/>
    <property type="evidence" value="ECO:0007669"/>
    <property type="project" value="InterPro"/>
</dbReference>
<dbReference type="SUPFAM" id="SSF53738">
    <property type="entry name" value="Phosphoglucomutase, first 3 domains"/>
    <property type="match status" value="1"/>
</dbReference>
<dbReference type="Proteomes" id="UP000192790">
    <property type="component" value="Unassembled WGS sequence"/>
</dbReference>
<dbReference type="GO" id="GO:0016779">
    <property type="term" value="F:nucleotidyltransferase activity"/>
    <property type="evidence" value="ECO:0007669"/>
    <property type="project" value="UniProtKB-KW"/>
</dbReference>
<dbReference type="Gene3D" id="3.90.550.10">
    <property type="entry name" value="Spore Coat Polysaccharide Biosynthesis Protein SpsA, Chain A"/>
    <property type="match status" value="1"/>
</dbReference>
<accession>A0A1W2CZ54</accession>
<evidence type="ECO:0000313" key="7">
    <source>
        <dbReference type="Proteomes" id="UP000192790"/>
    </source>
</evidence>
<dbReference type="PANTHER" id="PTHR22572">
    <property type="entry name" value="SUGAR-1-PHOSPHATE GUANYL TRANSFERASE"/>
    <property type="match status" value="1"/>
</dbReference>
<dbReference type="Pfam" id="PF00483">
    <property type="entry name" value="NTP_transferase"/>
    <property type="match status" value="1"/>
</dbReference>
<dbReference type="GO" id="GO:0016868">
    <property type="term" value="F:intramolecular phosphotransferase activity"/>
    <property type="evidence" value="ECO:0007669"/>
    <property type="project" value="InterPro"/>
</dbReference>
<dbReference type="SUPFAM" id="SSF53448">
    <property type="entry name" value="Nucleotide-diphospho-sugar transferases"/>
    <property type="match status" value="1"/>
</dbReference>
<name>A0A1W2CZ54_9FIRM</name>
<reference evidence="6 7" key="1">
    <citation type="submission" date="2017-04" db="EMBL/GenBank/DDBJ databases">
        <authorList>
            <person name="Afonso C.L."/>
            <person name="Miller P.J."/>
            <person name="Scott M.A."/>
            <person name="Spackman E."/>
            <person name="Goraichik I."/>
            <person name="Dimitrov K.M."/>
            <person name="Suarez D.L."/>
            <person name="Swayne D.E."/>
        </authorList>
    </citation>
    <scope>NUCLEOTIDE SEQUENCE [LARGE SCALE GENOMIC DNA]</scope>
    <source>
        <strain evidence="6 7">DSM 12816</strain>
    </source>
</reference>
<evidence type="ECO:0000256" key="1">
    <source>
        <dbReference type="ARBA" id="ARBA00007274"/>
    </source>
</evidence>
<proteinExistence type="inferred from homology"/>
<evidence type="ECO:0000256" key="2">
    <source>
        <dbReference type="ARBA" id="ARBA00022679"/>
    </source>
</evidence>
<keyword evidence="7" id="KW-1185">Reference proteome</keyword>
<dbReference type="SUPFAM" id="SSF51161">
    <property type="entry name" value="Trimeric LpxA-like enzymes"/>
    <property type="match status" value="1"/>
</dbReference>
<keyword evidence="6" id="KW-0548">Nucleotidyltransferase</keyword>
<gene>
    <name evidence="6" type="ORF">SAMN02745168_0286</name>
</gene>
<dbReference type="RefSeq" id="WP_084235692.1">
    <property type="nucleotide sequence ID" value="NZ_FWXW01000015.1"/>
</dbReference>
<dbReference type="InterPro" id="IPR056729">
    <property type="entry name" value="GMPPB_C"/>
</dbReference>
<evidence type="ECO:0000259" key="4">
    <source>
        <dbReference type="Pfam" id="PF00483"/>
    </source>
</evidence>
<dbReference type="STRING" id="1122930.SAMN02745168_0286"/>
<keyword evidence="3" id="KW-0677">Repeat</keyword>
<dbReference type="AlphaFoldDB" id="A0A1W2CZ54"/>
<dbReference type="InterPro" id="IPR011004">
    <property type="entry name" value="Trimer_LpxA-like_sf"/>
</dbReference>
<feature type="domain" description="Mannose-1-phosphate guanyltransferase C-terminal" evidence="5">
    <location>
        <begin position="264"/>
        <end position="363"/>
    </location>
</feature>
<dbReference type="EMBL" id="FWXW01000015">
    <property type="protein sequence ID" value="SMC90605.1"/>
    <property type="molecule type" value="Genomic_DNA"/>
</dbReference>
<dbReference type="InterPro" id="IPR029044">
    <property type="entry name" value="Nucleotide-diphossugar_trans"/>
</dbReference>
<dbReference type="PROSITE" id="PS00101">
    <property type="entry name" value="HEXAPEP_TRANSFERASES"/>
    <property type="match status" value="1"/>
</dbReference>
<dbReference type="OrthoDB" id="9801899at2"/>
<dbReference type="InterPro" id="IPR050486">
    <property type="entry name" value="Mannose-1P_guanyltransferase"/>
</dbReference>
<dbReference type="InterPro" id="IPR036900">
    <property type="entry name" value="A-D-PHexomutase_C_sf"/>
</dbReference>
<keyword evidence="2 6" id="KW-0808">Transferase</keyword>
<comment type="similarity">
    <text evidence="1">Belongs to the transferase hexapeptide repeat family.</text>
</comment>
<evidence type="ECO:0000313" key="6">
    <source>
        <dbReference type="EMBL" id="SMC90605.1"/>
    </source>
</evidence>
<evidence type="ECO:0000256" key="3">
    <source>
        <dbReference type="ARBA" id="ARBA00022737"/>
    </source>
</evidence>
<dbReference type="Pfam" id="PF25087">
    <property type="entry name" value="GMPPB_C"/>
    <property type="match status" value="1"/>
</dbReference>
<dbReference type="Gene3D" id="3.40.120.10">
    <property type="entry name" value="Alpha-D-Glucose-1,6-Bisphosphate, subunit A, domain 3"/>
    <property type="match status" value="1"/>
</dbReference>
<dbReference type="InterPro" id="IPR018357">
    <property type="entry name" value="Hexapep_transf_CS"/>
</dbReference>